<evidence type="ECO:0000313" key="2">
    <source>
        <dbReference type="EMBL" id="KIJ94132.1"/>
    </source>
</evidence>
<protein>
    <submittedName>
        <fullName evidence="2">Unplaced genomic scaffold K443scaffold_273, whole genome shotgun sequence</fullName>
    </submittedName>
</protein>
<feature type="region of interest" description="Disordered" evidence="1">
    <location>
        <begin position="1"/>
        <end position="33"/>
    </location>
</feature>
<evidence type="ECO:0000256" key="1">
    <source>
        <dbReference type="SAM" id="MobiDB-lite"/>
    </source>
</evidence>
<keyword evidence="3" id="KW-1185">Reference proteome</keyword>
<organism evidence="2 3">
    <name type="scientific">Laccaria amethystina LaAM-08-1</name>
    <dbReference type="NCBI Taxonomy" id="1095629"/>
    <lineage>
        <taxon>Eukaryota</taxon>
        <taxon>Fungi</taxon>
        <taxon>Dikarya</taxon>
        <taxon>Basidiomycota</taxon>
        <taxon>Agaricomycotina</taxon>
        <taxon>Agaricomycetes</taxon>
        <taxon>Agaricomycetidae</taxon>
        <taxon>Agaricales</taxon>
        <taxon>Agaricineae</taxon>
        <taxon>Hydnangiaceae</taxon>
        <taxon>Laccaria</taxon>
    </lineage>
</organism>
<reference evidence="2 3" key="1">
    <citation type="submission" date="2014-04" db="EMBL/GenBank/DDBJ databases">
        <authorList>
            <consortium name="DOE Joint Genome Institute"/>
            <person name="Kuo A."/>
            <person name="Kohler A."/>
            <person name="Nagy L.G."/>
            <person name="Floudas D."/>
            <person name="Copeland A."/>
            <person name="Barry K.W."/>
            <person name="Cichocki N."/>
            <person name="Veneault-Fourrey C."/>
            <person name="LaButti K."/>
            <person name="Lindquist E.A."/>
            <person name="Lipzen A."/>
            <person name="Lundell T."/>
            <person name="Morin E."/>
            <person name="Murat C."/>
            <person name="Sun H."/>
            <person name="Tunlid A."/>
            <person name="Henrissat B."/>
            <person name="Grigoriev I.V."/>
            <person name="Hibbett D.S."/>
            <person name="Martin F."/>
            <person name="Nordberg H.P."/>
            <person name="Cantor M.N."/>
            <person name="Hua S.X."/>
        </authorList>
    </citation>
    <scope>NUCLEOTIDE SEQUENCE [LARGE SCALE GENOMIC DNA]</scope>
    <source>
        <strain evidence="2 3">LaAM-08-1</strain>
    </source>
</reference>
<proteinExistence type="predicted"/>
<dbReference type="STRING" id="1095629.A0A0C9XD49"/>
<accession>A0A0C9XD49</accession>
<evidence type="ECO:0000313" key="3">
    <source>
        <dbReference type="Proteomes" id="UP000054477"/>
    </source>
</evidence>
<gene>
    <name evidence="2" type="ORF">K443DRAFT_110954</name>
</gene>
<feature type="non-terminal residue" evidence="2">
    <location>
        <position position="75"/>
    </location>
</feature>
<dbReference type="AlphaFoldDB" id="A0A0C9XD49"/>
<dbReference type="HOGENOM" id="CLU_2661223_0_0_1"/>
<sequence>MSSLKPGAPQPTVTDQSVVPGIPDPTLRTDNRINYEDVPPLTNVTCATHSYGVKDRDSPEMWSEIINYLKTDVMP</sequence>
<reference evidence="3" key="2">
    <citation type="submission" date="2015-01" db="EMBL/GenBank/DDBJ databases">
        <title>Evolutionary Origins and Diversification of the Mycorrhizal Mutualists.</title>
        <authorList>
            <consortium name="DOE Joint Genome Institute"/>
            <consortium name="Mycorrhizal Genomics Consortium"/>
            <person name="Kohler A."/>
            <person name="Kuo A."/>
            <person name="Nagy L.G."/>
            <person name="Floudas D."/>
            <person name="Copeland A."/>
            <person name="Barry K.W."/>
            <person name="Cichocki N."/>
            <person name="Veneault-Fourrey C."/>
            <person name="LaButti K."/>
            <person name="Lindquist E.A."/>
            <person name="Lipzen A."/>
            <person name="Lundell T."/>
            <person name="Morin E."/>
            <person name="Murat C."/>
            <person name="Riley R."/>
            <person name="Ohm R."/>
            <person name="Sun H."/>
            <person name="Tunlid A."/>
            <person name="Henrissat B."/>
            <person name="Grigoriev I.V."/>
            <person name="Hibbett D.S."/>
            <person name="Martin F."/>
        </authorList>
    </citation>
    <scope>NUCLEOTIDE SEQUENCE [LARGE SCALE GENOMIC DNA]</scope>
    <source>
        <strain evidence="3">LaAM-08-1</strain>
    </source>
</reference>
<dbReference type="Proteomes" id="UP000054477">
    <property type="component" value="Unassembled WGS sequence"/>
</dbReference>
<dbReference type="EMBL" id="KN838808">
    <property type="protein sequence ID" value="KIJ94132.1"/>
    <property type="molecule type" value="Genomic_DNA"/>
</dbReference>
<name>A0A0C9XD49_9AGAR</name>
<dbReference type="OrthoDB" id="3104129at2759"/>